<dbReference type="Proteomes" id="UP000030742">
    <property type="component" value="Unassembled WGS sequence"/>
</dbReference>
<sequence>MFPSWHICVIVPFCCSASQSDDRQHKWPRPWTERTTLSRCLPINRTYHSGK</sequence>
<proteinExistence type="predicted"/>
<gene>
    <name evidence="2" type="ORF">D910_09719</name>
</gene>
<feature type="chain" id="PRO_5004656334" evidence="1">
    <location>
        <begin position="21"/>
        <end position="51"/>
    </location>
</feature>
<evidence type="ECO:0000313" key="2">
    <source>
        <dbReference type="EMBL" id="ERL92405.1"/>
    </source>
</evidence>
<dbReference type="AlphaFoldDB" id="U4UQS8"/>
<protein>
    <submittedName>
        <fullName evidence="2">Uncharacterized protein</fullName>
    </submittedName>
</protein>
<evidence type="ECO:0000256" key="1">
    <source>
        <dbReference type="SAM" id="SignalP"/>
    </source>
</evidence>
<feature type="signal peptide" evidence="1">
    <location>
        <begin position="1"/>
        <end position="20"/>
    </location>
</feature>
<reference evidence="2 3" key="1">
    <citation type="journal article" date="2013" name="Genome Biol.">
        <title>Draft genome of the mountain pine beetle, Dendroctonus ponderosae Hopkins, a major forest pest.</title>
        <authorList>
            <person name="Keeling C.I."/>
            <person name="Yuen M.M."/>
            <person name="Liao N.Y."/>
            <person name="Docking T.R."/>
            <person name="Chan S.K."/>
            <person name="Taylor G.A."/>
            <person name="Palmquist D.L."/>
            <person name="Jackman S.D."/>
            <person name="Nguyen A."/>
            <person name="Li M."/>
            <person name="Henderson H."/>
            <person name="Janes J.K."/>
            <person name="Zhao Y."/>
            <person name="Pandoh P."/>
            <person name="Moore R."/>
            <person name="Sperling F.A."/>
            <person name="Huber D.P."/>
            <person name="Birol I."/>
            <person name="Jones S.J."/>
            <person name="Bohlmann J."/>
        </authorList>
    </citation>
    <scope>NUCLEOTIDE SEQUENCE</scope>
</reference>
<evidence type="ECO:0000313" key="3">
    <source>
        <dbReference type="Proteomes" id="UP000030742"/>
    </source>
</evidence>
<keyword evidence="1" id="KW-0732">Signal</keyword>
<name>U4UQS8_DENPD</name>
<accession>U4UQS8</accession>
<organism evidence="2 3">
    <name type="scientific">Dendroctonus ponderosae</name>
    <name type="common">Mountain pine beetle</name>
    <dbReference type="NCBI Taxonomy" id="77166"/>
    <lineage>
        <taxon>Eukaryota</taxon>
        <taxon>Metazoa</taxon>
        <taxon>Ecdysozoa</taxon>
        <taxon>Arthropoda</taxon>
        <taxon>Hexapoda</taxon>
        <taxon>Insecta</taxon>
        <taxon>Pterygota</taxon>
        <taxon>Neoptera</taxon>
        <taxon>Endopterygota</taxon>
        <taxon>Coleoptera</taxon>
        <taxon>Polyphaga</taxon>
        <taxon>Cucujiformia</taxon>
        <taxon>Curculionidae</taxon>
        <taxon>Scolytinae</taxon>
        <taxon>Dendroctonus</taxon>
    </lineage>
</organism>
<dbReference type="EMBL" id="KB632326">
    <property type="protein sequence ID" value="ERL92405.1"/>
    <property type="molecule type" value="Genomic_DNA"/>
</dbReference>